<dbReference type="EMBL" id="JAAIUW010000013">
    <property type="protein sequence ID" value="KAF7805276.1"/>
    <property type="molecule type" value="Genomic_DNA"/>
</dbReference>
<proteinExistence type="predicted"/>
<dbReference type="Proteomes" id="UP000634136">
    <property type="component" value="Unassembled WGS sequence"/>
</dbReference>
<organism evidence="1 2">
    <name type="scientific">Senna tora</name>
    <dbReference type="NCBI Taxonomy" id="362788"/>
    <lineage>
        <taxon>Eukaryota</taxon>
        <taxon>Viridiplantae</taxon>
        <taxon>Streptophyta</taxon>
        <taxon>Embryophyta</taxon>
        <taxon>Tracheophyta</taxon>
        <taxon>Spermatophyta</taxon>
        <taxon>Magnoliopsida</taxon>
        <taxon>eudicotyledons</taxon>
        <taxon>Gunneridae</taxon>
        <taxon>Pentapetalae</taxon>
        <taxon>rosids</taxon>
        <taxon>fabids</taxon>
        <taxon>Fabales</taxon>
        <taxon>Fabaceae</taxon>
        <taxon>Caesalpinioideae</taxon>
        <taxon>Cassia clade</taxon>
        <taxon>Senna</taxon>
    </lineage>
</organism>
<protein>
    <submittedName>
        <fullName evidence="1">Biotin carboxyl carrier protein of acetyl-CoA carboxylase, chloroplastic-like isoform X2</fullName>
    </submittedName>
</protein>
<name>A0A834SKF1_9FABA</name>
<dbReference type="AlphaFoldDB" id="A0A834SKF1"/>
<dbReference type="OrthoDB" id="196847at2759"/>
<comment type="caution">
    <text evidence="1">The sequence shown here is derived from an EMBL/GenBank/DDBJ whole genome shotgun (WGS) entry which is preliminary data.</text>
</comment>
<accession>A0A834SKF1</accession>
<sequence length="515" mass="56356">MACSFASTASSAIASKAASNLPLSCNRYSSSKLPFSLPPVSRLRFLTKGSTSSRMSYLVKAQLNEVRVDNSSIAAANQTKSEVAALGANDAKPSSKPSSEVLATEESMSEFITQVASLIKLVDSRDIVELQLKQLDCEVTIRKKDALSSPAQVAMVHSSPSPLVAPATPASTLTHIPAPPTPTPSASPPALKSVKSSHPPLKCPMAGTFYRSPAPGEPPFVKWKSGPKIKEMFIALGWARTSLPEYPNSAYLPLCPYSLFISTSLTNIFYKFSCCPIFILQSESSSSFPLPVSFLFPTNFWNILLGFSVISGKFQPPLARVIFYFQQVSGTYLAMVFFYFRQVSGTSFKVSLLSLLKHMTTYEEKGSNIGVKEVLNSTNAESLPVLITRHRLNGNNYRQWSHSVMMYTPIEGRKIISSEQPNVQIQVTRNSKTEGLIANLKNSKKQLFFLEIESVTYADQSGTVVEILVEDGKSVSVDTSSWMESHMKGSSACEAQHHPIREGRKFLSSIGMLQL</sequence>
<evidence type="ECO:0000313" key="1">
    <source>
        <dbReference type="EMBL" id="KAF7805276.1"/>
    </source>
</evidence>
<reference evidence="1" key="1">
    <citation type="submission" date="2020-09" db="EMBL/GenBank/DDBJ databases">
        <title>Genome-Enabled Discovery of Anthraquinone Biosynthesis in Senna tora.</title>
        <authorList>
            <person name="Kang S.-H."/>
            <person name="Pandey R.P."/>
            <person name="Lee C.-M."/>
            <person name="Sim J.-S."/>
            <person name="Jeong J.-T."/>
            <person name="Choi B.-S."/>
            <person name="Jung M."/>
            <person name="Ginzburg D."/>
            <person name="Zhao K."/>
            <person name="Won S.Y."/>
            <person name="Oh T.-J."/>
            <person name="Yu Y."/>
            <person name="Kim N.-H."/>
            <person name="Lee O.R."/>
            <person name="Lee T.-H."/>
            <person name="Bashyal P."/>
            <person name="Kim T.-S."/>
            <person name="Lee W.-H."/>
            <person name="Kawkins C."/>
            <person name="Kim C.-K."/>
            <person name="Kim J.S."/>
            <person name="Ahn B.O."/>
            <person name="Rhee S.Y."/>
            <person name="Sohng J.K."/>
        </authorList>
    </citation>
    <scope>NUCLEOTIDE SEQUENCE</scope>
    <source>
        <tissue evidence="1">Leaf</tissue>
    </source>
</reference>
<keyword evidence="2" id="KW-1185">Reference proteome</keyword>
<evidence type="ECO:0000313" key="2">
    <source>
        <dbReference type="Proteomes" id="UP000634136"/>
    </source>
</evidence>
<gene>
    <name evidence="1" type="ORF">G2W53_044387</name>
</gene>